<sequence length="83" mass="8834">ALPLSAPPCYVAVASSPSCVVVPLLPTLTLSLPEVVLSPRAVALSLHLSSSSSPSRRHRSSFLFQRRSSTDLPVPALALFRVR</sequence>
<evidence type="ECO:0000313" key="2">
    <source>
        <dbReference type="Proteomes" id="UP001341840"/>
    </source>
</evidence>
<keyword evidence="2" id="KW-1185">Reference proteome</keyword>
<feature type="non-terminal residue" evidence="1">
    <location>
        <position position="83"/>
    </location>
</feature>
<organism evidence="1 2">
    <name type="scientific">Stylosanthes scabra</name>
    <dbReference type="NCBI Taxonomy" id="79078"/>
    <lineage>
        <taxon>Eukaryota</taxon>
        <taxon>Viridiplantae</taxon>
        <taxon>Streptophyta</taxon>
        <taxon>Embryophyta</taxon>
        <taxon>Tracheophyta</taxon>
        <taxon>Spermatophyta</taxon>
        <taxon>Magnoliopsida</taxon>
        <taxon>eudicotyledons</taxon>
        <taxon>Gunneridae</taxon>
        <taxon>Pentapetalae</taxon>
        <taxon>rosids</taxon>
        <taxon>fabids</taxon>
        <taxon>Fabales</taxon>
        <taxon>Fabaceae</taxon>
        <taxon>Papilionoideae</taxon>
        <taxon>50 kb inversion clade</taxon>
        <taxon>dalbergioids sensu lato</taxon>
        <taxon>Dalbergieae</taxon>
        <taxon>Pterocarpus clade</taxon>
        <taxon>Stylosanthes</taxon>
    </lineage>
</organism>
<dbReference type="EMBL" id="JASCZI010004168">
    <property type="protein sequence ID" value="MED6117057.1"/>
    <property type="molecule type" value="Genomic_DNA"/>
</dbReference>
<accession>A0ABU6R069</accession>
<proteinExistence type="predicted"/>
<dbReference type="Proteomes" id="UP001341840">
    <property type="component" value="Unassembled WGS sequence"/>
</dbReference>
<comment type="caution">
    <text evidence="1">The sequence shown here is derived from an EMBL/GenBank/DDBJ whole genome shotgun (WGS) entry which is preliminary data.</text>
</comment>
<gene>
    <name evidence="1" type="ORF">PIB30_106332</name>
</gene>
<feature type="non-terminal residue" evidence="1">
    <location>
        <position position="1"/>
    </location>
</feature>
<name>A0ABU6R069_9FABA</name>
<protein>
    <submittedName>
        <fullName evidence="1">Uncharacterized protein</fullName>
    </submittedName>
</protein>
<evidence type="ECO:0000313" key="1">
    <source>
        <dbReference type="EMBL" id="MED6117057.1"/>
    </source>
</evidence>
<reference evidence="1 2" key="1">
    <citation type="journal article" date="2023" name="Plants (Basel)">
        <title>Bridging the Gap: Combining Genomics and Transcriptomics Approaches to Understand Stylosanthes scabra, an Orphan Legume from the Brazilian Caatinga.</title>
        <authorList>
            <person name="Ferreira-Neto J.R.C."/>
            <person name="da Silva M.D."/>
            <person name="Binneck E."/>
            <person name="de Melo N.F."/>
            <person name="da Silva R.H."/>
            <person name="de Melo A.L.T.M."/>
            <person name="Pandolfi V."/>
            <person name="Bustamante F.O."/>
            <person name="Brasileiro-Vidal A.C."/>
            <person name="Benko-Iseppon A.M."/>
        </authorList>
    </citation>
    <scope>NUCLEOTIDE SEQUENCE [LARGE SCALE GENOMIC DNA]</scope>
    <source>
        <tissue evidence="1">Leaves</tissue>
    </source>
</reference>